<comment type="caution">
    <text evidence="5">The sequence shown here is derived from an EMBL/GenBank/DDBJ whole genome shotgun (WGS) entry which is preliminary data.</text>
</comment>
<keyword evidence="1" id="KW-0539">Nucleus</keyword>
<feature type="region of interest" description="Disordered" evidence="2">
    <location>
        <begin position="372"/>
        <end position="483"/>
    </location>
</feature>
<keyword evidence="3" id="KW-0472">Membrane</keyword>
<feature type="compositionally biased region" description="Basic residues" evidence="2">
    <location>
        <begin position="463"/>
        <end position="472"/>
    </location>
</feature>
<feature type="transmembrane region" description="Helical" evidence="3">
    <location>
        <begin position="33"/>
        <end position="52"/>
    </location>
</feature>
<dbReference type="RefSeq" id="XP_062737801.1">
    <property type="nucleotide sequence ID" value="XM_062874625.1"/>
</dbReference>
<dbReference type="Gene3D" id="3.40.50.1010">
    <property type="entry name" value="5'-nuclease"/>
    <property type="match status" value="1"/>
</dbReference>
<evidence type="ECO:0000313" key="6">
    <source>
        <dbReference type="Proteomes" id="UP001322138"/>
    </source>
</evidence>
<keyword evidence="3" id="KW-1133">Transmembrane helix</keyword>
<gene>
    <name evidence="5" type="ORF">QC761_113490</name>
</gene>
<evidence type="ECO:0000259" key="4">
    <source>
        <dbReference type="Pfam" id="PF24779"/>
    </source>
</evidence>
<evidence type="ECO:0000256" key="3">
    <source>
        <dbReference type="SAM" id="Phobius"/>
    </source>
</evidence>
<dbReference type="EMBL" id="JAFFGZ010000001">
    <property type="protein sequence ID" value="KAK4648826.1"/>
    <property type="molecule type" value="Genomic_DNA"/>
</dbReference>
<name>A0ABR0FZD2_9PEZI</name>
<sequence>MARLERAKKPSIGVFTRWDLRSCFSMICFEGRYLYGLILGFFFSHAWVRVGFDMVLGQQARRVLRVWCLAFSRVTVSEVSYRIAGTEVSKSAKHYDILNYFLKVLMSILEPKWSHVGSLGHQPSRYQSGALALWNFLGSQAKVHEASQSHKPFFSSTSSTPDTISSELFSAVPSITLSSPTFHHKPPLSKSGFGRANNFTTMGKRTKQYKKLMRSFQMLGFREPYQLLMTSDIVLDTMKLDLMTLFEKALSTKSLKPMITQCCIRAMYARNKEPGVAAAIERAKTFERRRCGHLMDEDPLTERECVMAVVDPKRRNENKFRYVVATQDEMLREKLRAVVPTPLMYVKRSVLILEPMAEASLKVRERDEKAKFMSGITRGTHKRKREDDEDQSGSDEEDDEVKGKSSTQGEDDKPKKKKKNYGKKGPNPLAVKKAKKVTDGQKVQRPGKEETEAPAAEVAGEHKAKRKRRKKAMTGEGASDKEISAAVDAAIAGGDMQD</sequence>
<accession>A0ABR0FZD2</accession>
<dbReference type="GeneID" id="87894107"/>
<feature type="compositionally biased region" description="Acidic residues" evidence="2">
    <location>
        <begin position="387"/>
        <end position="400"/>
    </location>
</feature>
<dbReference type="CDD" id="cd09865">
    <property type="entry name" value="PIN_ScUtp23p-like"/>
    <property type="match status" value="1"/>
</dbReference>
<dbReference type="Proteomes" id="UP001322138">
    <property type="component" value="Unassembled WGS sequence"/>
</dbReference>
<organism evidence="5 6">
    <name type="scientific">Podospora bellae-mahoneyi</name>
    <dbReference type="NCBI Taxonomy" id="2093777"/>
    <lineage>
        <taxon>Eukaryota</taxon>
        <taxon>Fungi</taxon>
        <taxon>Dikarya</taxon>
        <taxon>Ascomycota</taxon>
        <taxon>Pezizomycotina</taxon>
        <taxon>Sordariomycetes</taxon>
        <taxon>Sordariomycetidae</taxon>
        <taxon>Sordariales</taxon>
        <taxon>Podosporaceae</taxon>
        <taxon>Podospora</taxon>
    </lineage>
</organism>
<dbReference type="Pfam" id="PF04900">
    <property type="entry name" value="Fcf1"/>
    <property type="match status" value="1"/>
</dbReference>
<dbReference type="Pfam" id="PF24779">
    <property type="entry name" value="UTP23_sensor"/>
    <property type="match status" value="1"/>
</dbReference>
<reference evidence="5 6" key="1">
    <citation type="journal article" date="2023" name="bioRxiv">
        <title>High-quality genome assemblies of four members of thePodospora anserinaspecies complex.</title>
        <authorList>
            <person name="Ament-Velasquez S.L."/>
            <person name="Vogan A.A."/>
            <person name="Wallerman O."/>
            <person name="Hartmann F."/>
            <person name="Gautier V."/>
            <person name="Silar P."/>
            <person name="Giraud T."/>
            <person name="Johannesson H."/>
        </authorList>
    </citation>
    <scope>NUCLEOTIDE SEQUENCE [LARGE SCALE GENOMIC DNA]</scope>
    <source>
        <strain evidence="5 6">CBS 112042</strain>
    </source>
</reference>
<protein>
    <recommendedName>
        <fullName evidence="4">UTP23 sensor motif region domain-containing protein</fullName>
    </recommendedName>
</protein>
<evidence type="ECO:0000256" key="2">
    <source>
        <dbReference type="SAM" id="MobiDB-lite"/>
    </source>
</evidence>
<proteinExistence type="predicted"/>
<keyword evidence="3" id="KW-0812">Transmembrane</keyword>
<dbReference type="InterPro" id="IPR006984">
    <property type="entry name" value="Fcf1/UTP23"/>
</dbReference>
<feature type="domain" description="UTP23 sensor motif region" evidence="4">
    <location>
        <begin position="417"/>
        <end position="436"/>
    </location>
</feature>
<evidence type="ECO:0000313" key="5">
    <source>
        <dbReference type="EMBL" id="KAK4648826.1"/>
    </source>
</evidence>
<dbReference type="PANTHER" id="PTHR12416">
    <property type="entry name" value="RRNA-PROCESSING PROTEIN UTP23 HOMOLOG"/>
    <property type="match status" value="1"/>
</dbReference>
<evidence type="ECO:0000256" key="1">
    <source>
        <dbReference type="ARBA" id="ARBA00023242"/>
    </source>
</evidence>
<keyword evidence="6" id="KW-1185">Reference proteome</keyword>
<dbReference type="InterPro" id="IPR057776">
    <property type="entry name" value="UTP23_sensor"/>
</dbReference>